<dbReference type="GO" id="GO:0008049">
    <property type="term" value="P:male courtship behavior"/>
    <property type="evidence" value="ECO:0007669"/>
    <property type="project" value="TreeGrafter"/>
</dbReference>
<comment type="subcellular location">
    <subcellularLocation>
        <location evidence="1 8">Cell membrane</location>
        <topology evidence="1 8">Multi-pass membrane protein</topology>
    </subcellularLocation>
</comment>
<feature type="transmembrane region" description="Helical" evidence="8">
    <location>
        <begin position="126"/>
        <end position="154"/>
    </location>
</feature>
<keyword evidence="6 8" id="KW-0675">Receptor</keyword>
<evidence type="ECO:0000256" key="4">
    <source>
        <dbReference type="ARBA" id="ARBA00022989"/>
    </source>
</evidence>
<dbReference type="Pfam" id="PF08395">
    <property type="entry name" value="7tm_7"/>
    <property type="match status" value="1"/>
</dbReference>
<dbReference type="VEuPathDB" id="VectorBase:CSON013582"/>
<comment type="similarity">
    <text evidence="8">Belongs to the insect chemoreceptor superfamily. Gustatory receptor (GR) family.</text>
</comment>
<name>A0A336MCQ0_CULSO</name>
<evidence type="ECO:0000256" key="7">
    <source>
        <dbReference type="ARBA" id="ARBA00023224"/>
    </source>
</evidence>
<comment type="caution">
    <text evidence="8">Lacks conserved residue(s) required for the propagation of feature annotation.</text>
</comment>
<keyword evidence="7 8" id="KW-0807">Transducer</keyword>
<feature type="transmembrane region" description="Helical" evidence="8">
    <location>
        <begin position="84"/>
        <end position="105"/>
    </location>
</feature>
<dbReference type="GO" id="GO:0005886">
    <property type="term" value="C:plasma membrane"/>
    <property type="evidence" value="ECO:0007669"/>
    <property type="project" value="UniProtKB-SubCell"/>
</dbReference>
<keyword evidence="5 8" id="KW-0472">Membrane</keyword>
<keyword evidence="3 8" id="KW-0812">Transmembrane</keyword>
<proteinExistence type="inferred from homology"/>
<dbReference type="PANTHER" id="PTHR21143">
    <property type="entry name" value="INVERTEBRATE GUSTATORY RECEPTOR"/>
    <property type="match status" value="1"/>
</dbReference>
<dbReference type="AlphaFoldDB" id="A0A336MCQ0"/>
<dbReference type="GO" id="GO:0007635">
    <property type="term" value="P:chemosensory behavior"/>
    <property type="evidence" value="ECO:0007669"/>
    <property type="project" value="TreeGrafter"/>
</dbReference>
<evidence type="ECO:0000256" key="5">
    <source>
        <dbReference type="ARBA" id="ARBA00023136"/>
    </source>
</evidence>
<gene>
    <name evidence="9" type="primary">CSON013582</name>
</gene>
<evidence type="ECO:0000313" key="9">
    <source>
        <dbReference type="EMBL" id="SSX26573.1"/>
    </source>
</evidence>
<dbReference type="GO" id="GO:0043025">
    <property type="term" value="C:neuronal cell body"/>
    <property type="evidence" value="ECO:0007669"/>
    <property type="project" value="TreeGrafter"/>
</dbReference>
<evidence type="ECO:0000256" key="6">
    <source>
        <dbReference type="ARBA" id="ARBA00023170"/>
    </source>
</evidence>
<dbReference type="GO" id="GO:0030425">
    <property type="term" value="C:dendrite"/>
    <property type="evidence" value="ECO:0007669"/>
    <property type="project" value="TreeGrafter"/>
</dbReference>
<feature type="transmembrane region" description="Helical" evidence="8">
    <location>
        <begin position="240"/>
        <end position="262"/>
    </location>
</feature>
<evidence type="ECO:0000256" key="2">
    <source>
        <dbReference type="ARBA" id="ARBA00022475"/>
    </source>
</evidence>
<evidence type="ECO:0000256" key="1">
    <source>
        <dbReference type="ARBA" id="ARBA00004651"/>
    </source>
</evidence>
<dbReference type="GO" id="GO:0050909">
    <property type="term" value="P:sensory perception of taste"/>
    <property type="evidence" value="ECO:0007669"/>
    <property type="project" value="InterPro"/>
</dbReference>
<keyword evidence="4 8" id="KW-1133">Transmembrane helix</keyword>
<feature type="transmembrane region" description="Helical" evidence="8">
    <location>
        <begin position="274"/>
        <end position="293"/>
    </location>
</feature>
<dbReference type="PANTHER" id="PTHR21143:SF133">
    <property type="entry name" value="GUSTATORY AND PHEROMONE RECEPTOR 32A-RELATED"/>
    <property type="match status" value="1"/>
</dbReference>
<dbReference type="InterPro" id="IPR013604">
    <property type="entry name" value="7TM_chemorcpt"/>
</dbReference>
<dbReference type="GO" id="GO:0007165">
    <property type="term" value="P:signal transduction"/>
    <property type="evidence" value="ECO:0007669"/>
    <property type="project" value="UniProtKB-KW"/>
</dbReference>
<comment type="function">
    <text evidence="8">Gustatory receptor which mediates acceptance or avoidance behavior, depending on its substrates.</text>
</comment>
<organism evidence="9">
    <name type="scientific">Culicoides sonorensis</name>
    <name type="common">Biting midge</name>
    <dbReference type="NCBI Taxonomy" id="179676"/>
    <lineage>
        <taxon>Eukaryota</taxon>
        <taxon>Metazoa</taxon>
        <taxon>Ecdysozoa</taxon>
        <taxon>Arthropoda</taxon>
        <taxon>Hexapoda</taxon>
        <taxon>Insecta</taxon>
        <taxon>Pterygota</taxon>
        <taxon>Neoptera</taxon>
        <taxon>Endopterygota</taxon>
        <taxon>Diptera</taxon>
        <taxon>Nematocera</taxon>
        <taxon>Chironomoidea</taxon>
        <taxon>Ceratopogonidae</taxon>
        <taxon>Ceratopogoninae</taxon>
        <taxon>Culicoides</taxon>
        <taxon>Monoculicoides</taxon>
    </lineage>
</organism>
<reference evidence="9" key="1">
    <citation type="submission" date="2018-07" db="EMBL/GenBank/DDBJ databases">
        <authorList>
            <person name="Quirk P.G."/>
            <person name="Krulwich T.A."/>
        </authorList>
    </citation>
    <scope>NUCLEOTIDE SEQUENCE</scope>
</reference>
<feature type="transmembrane region" description="Helical" evidence="8">
    <location>
        <begin position="352"/>
        <end position="370"/>
    </location>
</feature>
<keyword evidence="2 8" id="KW-1003">Cell membrane</keyword>
<evidence type="ECO:0000256" key="3">
    <source>
        <dbReference type="ARBA" id="ARBA00022692"/>
    </source>
</evidence>
<sequence length="381" mass="45249">MEVLVKPLHVIERANFILGYFPVKFDSVTSQYKSEKYQIYYCCIVTAFIKILEFQTLIGRQPVADAIGGRSSSMLFYLDVVGKYFWTLSNIFMIINMGFSGKIYVREMNKLMKFSEKLRSYQIKSFFSIKTTFGYVISLSLYYIIAAIYGYLYIFSNDTDKFLWFNLTMYIIKSYIFLYICLLEYFSIDLFANLLSFYRCNLLTTTSGYHKNNLFYIKLSEYLELREISKRISKIFVRIYLAKSLLCSMIFIFVMYLSLLMATNDKYFQYINSIKLFTIWDMPFLFTLMKFTYAETILIESQKAVECISRVDKDKEEEDEKLTKQVDNLLMRNLHEERKFNAYGFFQVDNSLIFAVFSSIVTYLVILIQFKSMEDNNDDFN</sequence>
<accession>A0A336MCQ0</accession>
<dbReference type="EMBL" id="UFQT01000688">
    <property type="protein sequence ID" value="SSX26573.1"/>
    <property type="molecule type" value="Genomic_DNA"/>
</dbReference>
<feature type="transmembrane region" description="Helical" evidence="8">
    <location>
        <begin position="174"/>
        <end position="195"/>
    </location>
</feature>
<dbReference type="GO" id="GO:0030424">
    <property type="term" value="C:axon"/>
    <property type="evidence" value="ECO:0007669"/>
    <property type="project" value="TreeGrafter"/>
</dbReference>
<evidence type="ECO:0000256" key="8">
    <source>
        <dbReference type="RuleBase" id="RU363108"/>
    </source>
</evidence>
<protein>
    <recommendedName>
        <fullName evidence="8">Gustatory receptor</fullName>
    </recommendedName>
</protein>